<dbReference type="AlphaFoldDB" id="A0AAJ2S5A3"/>
<name>A0AAJ2S5A3_9GAMM</name>
<gene>
    <name evidence="1" type="ORF">SIL78_18995</name>
</gene>
<proteinExistence type="predicted"/>
<comment type="caution">
    <text evidence="1">The sequence shown here is derived from an EMBL/GenBank/DDBJ whole genome shotgun (WGS) entry which is preliminary data.</text>
</comment>
<evidence type="ECO:0000313" key="1">
    <source>
        <dbReference type="EMBL" id="MDX5979640.1"/>
    </source>
</evidence>
<organism evidence="1 2">
    <name type="scientific">Vreelandella alkaliphila</name>
    <dbReference type="NCBI Taxonomy" id="272774"/>
    <lineage>
        <taxon>Bacteria</taxon>
        <taxon>Pseudomonadati</taxon>
        <taxon>Pseudomonadota</taxon>
        <taxon>Gammaproteobacteria</taxon>
        <taxon>Oceanospirillales</taxon>
        <taxon>Halomonadaceae</taxon>
        <taxon>Vreelandella</taxon>
    </lineage>
</organism>
<evidence type="ECO:0000313" key="2">
    <source>
        <dbReference type="Proteomes" id="UP001276761"/>
    </source>
</evidence>
<protein>
    <submittedName>
        <fullName evidence="1">Uncharacterized protein</fullName>
    </submittedName>
</protein>
<dbReference type="GeneID" id="303167628"/>
<sequence length="322" mass="35645">MQMPLVQRLMVNGQALDISLFHKVAYVEVLDLSGPRLLLQATDSERVLRDDFGVIEGALLAAELDDTGLGGGLSISEAFVIKTVDSDANDNLSIECMAAPVDALKTPAKSAMFLNIKSMQELLSEATGLALDVGNFPLVDAWHLLPGERPSKALRQLAREFGAALWYSRGILHMHPLDDLWSKPVVKTLHHDDPRKPRLDMIDDYALTYRSGMIEDRVKRGYGGWTMTEGVIGGGAEFEATPHHRSDVLGNLSKTPIPAIDLLLYGQGVLKPRDRLELKFHRSREGCPFDESIPPEIMIHTVSSQQEKDQYRTRIKGVILNG</sequence>
<dbReference type="EMBL" id="JAWXXT010000002">
    <property type="protein sequence ID" value="MDX5979640.1"/>
    <property type="molecule type" value="Genomic_DNA"/>
</dbReference>
<reference evidence="1" key="1">
    <citation type="submission" date="2023-11" db="EMBL/GenBank/DDBJ databases">
        <title>MicrobeMod: A computational toolkit for identifying prokaryotic methylation and restriction-modification with nanopore sequencing.</title>
        <authorList>
            <person name="Crits-Christoph A."/>
            <person name="Kang S.C."/>
            <person name="Lee H."/>
            <person name="Ostrov N."/>
        </authorList>
    </citation>
    <scope>NUCLEOTIDE SEQUENCE</scope>
    <source>
        <strain evidence="1">ATCC BAA-953</strain>
    </source>
</reference>
<dbReference type="Proteomes" id="UP001276761">
    <property type="component" value="Unassembled WGS sequence"/>
</dbReference>
<accession>A0AAJ2S5A3</accession>
<dbReference type="RefSeq" id="WP_198350042.1">
    <property type="nucleotide sequence ID" value="NZ_JABASV010000012.1"/>
</dbReference>